<keyword evidence="6 12" id="KW-0654">Proteoglycan</keyword>
<dbReference type="GO" id="GO:0045202">
    <property type="term" value="C:synapse"/>
    <property type="evidence" value="ECO:0007669"/>
    <property type="project" value="TreeGrafter"/>
</dbReference>
<organism evidence="15">
    <name type="scientific">Phlebotomus kandelakii</name>
    <dbReference type="NCBI Taxonomy" id="1109342"/>
    <lineage>
        <taxon>Eukaryota</taxon>
        <taxon>Metazoa</taxon>
        <taxon>Ecdysozoa</taxon>
        <taxon>Arthropoda</taxon>
        <taxon>Hexapoda</taxon>
        <taxon>Insecta</taxon>
        <taxon>Pterygota</taxon>
        <taxon>Neoptera</taxon>
        <taxon>Endopterygota</taxon>
        <taxon>Diptera</taxon>
        <taxon>Nematocera</taxon>
        <taxon>Psychodoidea</taxon>
        <taxon>Psychodidae</taxon>
        <taxon>Phlebotomus</taxon>
        <taxon>Larroussius</taxon>
    </lineage>
</organism>
<dbReference type="GO" id="GO:0005886">
    <property type="term" value="C:plasma membrane"/>
    <property type="evidence" value="ECO:0007669"/>
    <property type="project" value="UniProtKB-SubCell"/>
</dbReference>
<accession>A0A6B2EBT4</accession>
<evidence type="ECO:0000256" key="5">
    <source>
        <dbReference type="ARBA" id="ARBA00022729"/>
    </source>
</evidence>
<evidence type="ECO:0000256" key="10">
    <source>
        <dbReference type="ARBA" id="ARBA00023288"/>
    </source>
</evidence>
<evidence type="ECO:0000256" key="4">
    <source>
        <dbReference type="ARBA" id="ARBA00022622"/>
    </source>
</evidence>
<dbReference type="PANTHER" id="PTHR10822">
    <property type="entry name" value="GLYPICAN"/>
    <property type="match status" value="1"/>
</dbReference>
<feature type="signal peptide" evidence="14">
    <location>
        <begin position="1"/>
        <end position="39"/>
    </location>
</feature>
<dbReference type="GO" id="GO:1905475">
    <property type="term" value="P:regulation of protein localization to membrane"/>
    <property type="evidence" value="ECO:0007669"/>
    <property type="project" value="TreeGrafter"/>
</dbReference>
<dbReference type="PANTHER" id="PTHR10822:SF30">
    <property type="entry name" value="DALLY-LIKE, ISOFORM A"/>
    <property type="match status" value="1"/>
</dbReference>
<dbReference type="InterPro" id="IPR001863">
    <property type="entry name" value="Glypican"/>
</dbReference>
<keyword evidence="9 12" id="KW-0357">Heparan sulfate</keyword>
<evidence type="ECO:0000256" key="9">
    <source>
        <dbReference type="ARBA" id="ARBA00023207"/>
    </source>
</evidence>
<evidence type="ECO:0000256" key="8">
    <source>
        <dbReference type="ARBA" id="ARBA00023180"/>
    </source>
</evidence>
<name>A0A6B2EBT4_9DIPT</name>
<evidence type="ECO:0000256" key="1">
    <source>
        <dbReference type="ARBA" id="ARBA00004609"/>
    </source>
</evidence>
<keyword evidence="3" id="KW-1003">Cell membrane</keyword>
<dbReference type="AlphaFoldDB" id="A0A6B2EBT4"/>
<comment type="subcellular location">
    <subcellularLocation>
        <location evidence="1 12">Cell membrane</location>
        <topology evidence="1 12">Lipid-anchor</topology>
        <topology evidence="1 12">GPI-anchor</topology>
    </subcellularLocation>
</comment>
<feature type="compositionally biased region" description="Basic and acidic residues" evidence="13">
    <location>
        <begin position="614"/>
        <end position="642"/>
    </location>
</feature>
<comment type="function">
    <text evidence="12">Cell surface proteoglycan.</text>
</comment>
<reference evidence="15" key="1">
    <citation type="submission" date="2019-10" db="EMBL/GenBank/DDBJ databases">
        <title>Short sand fly seasons in Tbilisi, Georgia, hinder development of host immunity to saliva of the visceral leishmaniasis vector Phlebotomus kandelakii.</title>
        <authorList>
            <person name="Oliveira F."/>
            <person name="Giorgobiani E."/>
            <person name="Guimaraes-Costa A.B."/>
            <person name="Abdeladhim M."/>
            <person name="Oristian J."/>
            <person name="Tskhvaradze L."/>
            <person name="Tsertsvadze N."/>
            <person name="Zakalashvili M."/>
            <person name="Valenzuela J.G."/>
            <person name="Kamhawi S."/>
        </authorList>
    </citation>
    <scope>NUCLEOTIDE SEQUENCE</scope>
    <source>
        <strain evidence="15">Wild-capture in Tbilisi</strain>
        <tissue evidence="15">Salivary glands</tissue>
    </source>
</reference>
<keyword evidence="10 12" id="KW-0449">Lipoprotein</keyword>
<proteinExistence type="inferred from homology"/>
<dbReference type="GO" id="GO:0009966">
    <property type="term" value="P:regulation of signal transduction"/>
    <property type="evidence" value="ECO:0007669"/>
    <property type="project" value="InterPro"/>
</dbReference>
<evidence type="ECO:0000256" key="11">
    <source>
        <dbReference type="RuleBase" id="RU003518"/>
    </source>
</evidence>
<keyword evidence="8" id="KW-0325">Glycoprotein</keyword>
<dbReference type="GO" id="GO:0098552">
    <property type="term" value="C:side of membrane"/>
    <property type="evidence" value="ECO:0007669"/>
    <property type="project" value="UniProtKB-KW"/>
</dbReference>
<dbReference type="Pfam" id="PF01153">
    <property type="entry name" value="Glypican"/>
    <property type="match status" value="2"/>
</dbReference>
<feature type="region of interest" description="Disordered" evidence="13">
    <location>
        <begin position="357"/>
        <end position="441"/>
    </location>
</feature>
<evidence type="ECO:0000313" key="15">
    <source>
        <dbReference type="EMBL" id="NBJ59743.1"/>
    </source>
</evidence>
<protein>
    <submittedName>
        <fullName evidence="15">Putative heparin sulfate cell surface proteoglycan</fullName>
    </submittedName>
</protein>
<comment type="similarity">
    <text evidence="2 11">Belongs to the glypican family.</text>
</comment>
<keyword evidence="5 14" id="KW-0732">Signal</keyword>
<dbReference type="GO" id="GO:0016477">
    <property type="term" value="P:cell migration"/>
    <property type="evidence" value="ECO:0007669"/>
    <property type="project" value="TreeGrafter"/>
</dbReference>
<evidence type="ECO:0000256" key="13">
    <source>
        <dbReference type="SAM" id="MobiDB-lite"/>
    </source>
</evidence>
<feature type="chain" id="PRO_5025537075" evidence="14">
    <location>
        <begin position="40"/>
        <end position="682"/>
    </location>
</feature>
<dbReference type="GO" id="GO:0009986">
    <property type="term" value="C:cell surface"/>
    <property type="evidence" value="ECO:0007669"/>
    <property type="project" value="TreeGrafter"/>
</dbReference>
<dbReference type="GO" id="GO:0005576">
    <property type="term" value="C:extracellular region"/>
    <property type="evidence" value="ECO:0007669"/>
    <property type="project" value="TreeGrafter"/>
</dbReference>
<feature type="compositionally biased region" description="Basic and acidic residues" evidence="13">
    <location>
        <begin position="431"/>
        <end position="441"/>
    </location>
</feature>
<sequence>MSPIVCRNSQAVSRKSLRMSWVGPSVLFLLICLATPSRAAPSLNTGVCAAVTHFFETKGLRINPNEIPKEPIKDLPLKYCSVPAAGTCCSYNMEMRLADVSRVHMERQTKDLIGKLASVLHNRAQKFNDYFKDLLSESKKEFHAMFKRTYGAIYEQNSYVFSDLFTELEGYYARGKVDLSEAMDSFFNTLYQKMFTVLNSQFTFDDKYLGCVSEHMKQLKPFGDVPDKLSVQIKRSFVATRTYAQSLATAADIVKNMMNIKPNLDCVVALTKMQCNVCSGQTAKPCANYCVNVMKGCLQQHTEMDHEWDNFLTSMEKLSDRLLGPFNVVMVVEPINIKISEAIMNFQETNKDISNQVFQGCGRPTLGRRRRHVTDPEGFTFDDEETTRQSRSAEPTSQELGKFEPLRFSNGDNYSESGRRKNKNKNRNKTRKGDNYDDDYSKEPVLDKLIKDIRQKVKDTKNFWSNLPYQICNNEDMAAAPSMEDYCWNGHAVDRYLHPVISDNKLNPEFPNNTPPRRSTILDAQLYSLRTSISQLKNAYNGLDVEWSDQEEAEYGSGSGSGVDDDDEDSGGSGMGGYDFEAHIPPHITHNEISPGRGGLDSLPGNTTHTTGVHVDESPARKGEEGVREHEDTHFNELEPKGGTESGGTATRIPEMSIGRALVTYMFPIFMAWFGGMFAELL</sequence>
<keyword evidence="7 12" id="KW-0472">Membrane</keyword>
<dbReference type="EMBL" id="GIFK01002040">
    <property type="protein sequence ID" value="NBJ59743.1"/>
    <property type="molecule type" value="Transcribed_RNA"/>
</dbReference>
<feature type="compositionally biased region" description="Polar residues" evidence="13">
    <location>
        <begin position="389"/>
        <end position="399"/>
    </location>
</feature>
<evidence type="ECO:0000256" key="12">
    <source>
        <dbReference type="RuleBase" id="RU003519"/>
    </source>
</evidence>
<evidence type="ECO:0000256" key="7">
    <source>
        <dbReference type="ARBA" id="ARBA00023136"/>
    </source>
</evidence>
<evidence type="ECO:0000256" key="6">
    <source>
        <dbReference type="ARBA" id="ARBA00022974"/>
    </source>
</evidence>
<keyword evidence="4 12" id="KW-0336">GPI-anchor</keyword>
<feature type="compositionally biased region" description="Basic residues" evidence="13">
    <location>
        <begin position="420"/>
        <end position="430"/>
    </location>
</feature>
<evidence type="ECO:0000256" key="14">
    <source>
        <dbReference type="SAM" id="SignalP"/>
    </source>
</evidence>
<evidence type="ECO:0000256" key="2">
    <source>
        <dbReference type="ARBA" id="ARBA00010260"/>
    </source>
</evidence>
<feature type="region of interest" description="Disordered" evidence="13">
    <location>
        <begin position="552"/>
        <end position="651"/>
    </location>
</feature>
<evidence type="ECO:0000256" key="3">
    <source>
        <dbReference type="ARBA" id="ARBA00022475"/>
    </source>
</evidence>